<dbReference type="InterPro" id="IPR012337">
    <property type="entry name" value="RNaseH-like_sf"/>
</dbReference>
<feature type="region of interest" description="Disordered" evidence="3">
    <location>
        <begin position="809"/>
        <end position="835"/>
    </location>
</feature>
<dbReference type="Gene3D" id="3.30.420.10">
    <property type="entry name" value="Ribonuclease H-like superfamily/Ribonuclease H"/>
    <property type="match status" value="1"/>
</dbReference>
<dbReference type="InterPro" id="IPR036875">
    <property type="entry name" value="Znf_CCHC_sf"/>
</dbReference>
<keyword evidence="2" id="KW-0863">Zinc-finger</keyword>
<dbReference type="PROSITE" id="PS50994">
    <property type="entry name" value="INTEGRASE"/>
    <property type="match status" value="1"/>
</dbReference>
<dbReference type="SMART" id="SM00343">
    <property type="entry name" value="ZnF_C2HC"/>
    <property type="match status" value="1"/>
</dbReference>
<dbReference type="Gene3D" id="4.10.60.10">
    <property type="entry name" value="Zinc finger, CCHC-type"/>
    <property type="match status" value="1"/>
</dbReference>
<feature type="compositionally biased region" description="Basic and acidic residues" evidence="3">
    <location>
        <begin position="820"/>
        <end position="830"/>
    </location>
</feature>
<dbReference type="FunFam" id="1.10.340.70:FF:000001">
    <property type="entry name" value="Retrovirus-related Pol polyprotein from transposon gypsy-like Protein"/>
    <property type="match status" value="1"/>
</dbReference>
<dbReference type="GO" id="GO:0015074">
    <property type="term" value="P:DNA integration"/>
    <property type="evidence" value="ECO:0007669"/>
    <property type="project" value="InterPro"/>
</dbReference>
<dbReference type="PANTHER" id="PTHR37984">
    <property type="entry name" value="PROTEIN CBG26694"/>
    <property type="match status" value="1"/>
</dbReference>
<reference evidence="6 7" key="1">
    <citation type="submission" date="2020-02" db="EMBL/GenBank/DDBJ databases">
        <authorList>
            <person name="Ferguson B K."/>
        </authorList>
    </citation>
    <scope>NUCLEOTIDE SEQUENCE [LARGE SCALE GENOMIC DNA]</scope>
</reference>
<feature type="domain" description="CCHC-type" evidence="4">
    <location>
        <begin position="118"/>
        <end position="133"/>
    </location>
</feature>
<dbReference type="InterPro" id="IPR050951">
    <property type="entry name" value="Retrovirus_Pol_polyprotein"/>
</dbReference>
<dbReference type="PROSITE" id="PS50158">
    <property type="entry name" value="ZF_CCHC"/>
    <property type="match status" value="1"/>
</dbReference>
<evidence type="ECO:0000313" key="7">
    <source>
        <dbReference type="Proteomes" id="UP000479190"/>
    </source>
</evidence>
<dbReference type="InterPro" id="IPR001878">
    <property type="entry name" value="Znf_CCHC"/>
</dbReference>
<dbReference type="EC" id="2.7.7.49" evidence="1"/>
<evidence type="ECO:0000256" key="2">
    <source>
        <dbReference type="PROSITE-ProRule" id="PRU00047"/>
    </source>
</evidence>
<dbReference type="InterPro" id="IPR041588">
    <property type="entry name" value="Integrase_H2C2"/>
</dbReference>
<accession>A0A6H5IWM0</accession>
<dbReference type="GO" id="GO:0003676">
    <property type="term" value="F:nucleic acid binding"/>
    <property type="evidence" value="ECO:0007669"/>
    <property type="project" value="InterPro"/>
</dbReference>
<keyword evidence="7" id="KW-1185">Reference proteome</keyword>
<gene>
    <name evidence="6" type="ORF">TBRA_LOCUS13726</name>
</gene>
<feature type="region of interest" description="Disordered" evidence="3">
    <location>
        <begin position="88"/>
        <end position="110"/>
    </location>
</feature>
<name>A0A6H5IWM0_9HYME</name>
<evidence type="ECO:0000256" key="1">
    <source>
        <dbReference type="ARBA" id="ARBA00012493"/>
    </source>
</evidence>
<evidence type="ECO:0000313" key="6">
    <source>
        <dbReference type="EMBL" id="CAB0042084.1"/>
    </source>
</evidence>
<feature type="domain" description="Integrase catalytic" evidence="5">
    <location>
        <begin position="281"/>
        <end position="439"/>
    </location>
</feature>
<dbReference type="GO" id="GO:0008270">
    <property type="term" value="F:zinc ion binding"/>
    <property type="evidence" value="ECO:0007669"/>
    <property type="project" value="UniProtKB-KW"/>
</dbReference>
<protein>
    <recommendedName>
        <fullName evidence="1">RNA-directed DNA polymerase</fullName>
        <ecNumber evidence="1">2.7.7.49</ecNumber>
    </recommendedName>
</protein>
<dbReference type="GO" id="GO:0003964">
    <property type="term" value="F:RNA-directed DNA polymerase activity"/>
    <property type="evidence" value="ECO:0007669"/>
    <property type="project" value="UniProtKB-EC"/>
</dbReference>
<dbReference type="InterPro" id="IPR036397">
    <property type="entry name" value="RNaseH_sf"/>
</dbReference>
<evidence type="ECO:0000259" key="4">
    <source>
        <dbReference type="PROSITE" id="PS50158"/>
    </source>
</evidence>
<organism evidence="6 7">
    <name type="scientific">Trichogramma brassicae</name>
    <dbReference type="NCBI Taxonomy" id="86971"/>
    <lineage>
        <taxon>Eukaryota</taxon>
        <taxon>Metazoa</taxon>
        <taxon>Ecdysozoa</taxon>
        <taxon>Arthropoda</taxon>
        <taxon>Hexapoda</taxon>
        <taxon>Insecta</taxon>
        <taxon>Pterygota</taxon>
        <taxon>Neoptera</taxon>
        <taxon>Endopterygota</taxon>
        <taxon>Hymenoptera</taxon>
        <taxon>Apocrita</taxon>
        <taxon>Proctotrupomorpha</taxon>
        <taxon>Chalcidoidea</taxon>
        <taxon>Trichogrammatidae</taxon>
        <taxon>Trichogramma</taxon>
    </lineage>
</organism>
<dbReference type="Pfam" id="PF17921">
    <property type="entry name" value="Integrase_H2C2"/>
    <property type="match status" value="1"/>
</dbReference>
<dbReference type="Proteomes" id="UP000479190">
    <property type="component" value="Unassembled WGS sequence"/>
</dbReference>
<keyword evidence="2" id="KW-0862">Zinc</keyword>
<proteinExistence type="predicted"/>
<feature type="region of interest" description="Disordered" evidence="3">
    <location>
        <begin position="659"/>
        <end position="734"/>
    </location>
</feature>
<dbReference type="EMBL" id="CADCXV010001152">
    <property type="protein sequence ID" value="CAB0042084.1"/>
    <property type="molecule type" value="Genomic_DNA"/>
</dbReference>
<dbReference type="SUPFAM" id="SSF53098">
    <property type="entry name" value="Ribonuclease H-like"/>
    <property type="match status" value="1"/>
</dbReference>
<feature type="compositionally biased region" description="Low complexity" evidence="3">
    <location>
        <begin position="669"/>
        <end position="687"/>
    </location>
</feature>
<dbReference type="Gene3D" id="1.10.340.70">
    <property type="match status" value="1"/>
</dbReference>
<sequence length="853" mass="97452">MIEEFDTRMDSNTIHELLRNQKKEPDESYRTYMYRMRGIAAQGKVDTRSVIKYIIAGIPDEAVNKMILRGSETMQELKINLDKYEVMKKEESQSRKKEEKKKSTAPSRDRIEVTRNNRCFNCGSREHVSKECPHRPGTNMKHVDALSRNPLPEALLVQECQDSIMAQFRRAQNRDDFIIKTTGEVTNGVNTDFTVKSGLLYKKVDDELLLVAPKSMQVQIIRKAHSIGHFGINKTELLTRREYWFPGMRSKIERLVSSCIDCILAERKHGKQEGLLKVIDKGDIPLDTFHIDHVGPLQSTRKSYKHVFVVVDAFSKFVWLYPTKSTDATEVIDRLSKQSACYGNPRRIISDRGAAFTSNAFRDYCHTENMQHILITTGVPRSNGQVERINRTILPLLTKLSSPKPDEWYKHVETAQKYINATPSRSTGRTPFKLMYGTEMWLKEDLRVREILHEEWMDVFEQERDDIRQEAKDKIIQVQEQNKKSYNKRRKEAQIYDCGDLVAIKRTQFGPVDTLIYASQRVDASRRVALSERVTKPVAMADSKRSARPDTQFRGPQKQPTQALCQCCQLCSSFRCSDIEGCCEDVKLRPSGSINPPTCMSSCNLWLLQHFARERKDARPEPPPSTITFQEYIAAAKELQIHQWILLHLADRRLRSYLRAAPTPPPSPKRSAPASRPQSAAQPADPSGSPPPVWRLIRLDTPPPPRKPRLDPRLLPTDPRRYRVPLDGAQTPPLPEEIEREQRRKATHHQLALFLAKHPQPVSSAPKKLAPAKLSLLRKQNKYSSSTGTPSLKIIVCYRTTKTLRLRSCHVGRQGPTSDAARDNKSDEHSSSVTAVSVHQATMRHLARTAPPL</sequence>
<keyword evidence="2" id="KW-0479">Metal-binding</keyword>
<dbReference type="PANTHER" id="PTHR37984:SF5">
    <property type="entry name" value="PROTEIN NYNRIN-LIKE"/>
    <property type="match status" value="1"/>
</dbReference>
<dbReference type="AlphaFoldDB" id="A0A6H5IWM0"/>
<dbReference type="Pfam" id="PF00098">
    <property type="entry name" value="zf-CCHC"/>
    <property type="match status" value="1"/>
</dbReference>
<dbReference type="OrthoDB" id="8014450at2759"/>
<dbReference type="Pfam" id="PF00665">
    <property type="entry name" value="rve"/>
    <property type="match status" value="1"/>
</dbReference>
<dbReference type="InterPro" id="IPR001584">
    <property type="entry name" value="Integrase_cat-core"/>
</dbReference>
<evidence type="ECO:0000256" key="3">
    <source>
        <dbReference type="SAM" id="MobiDB-lite"/>
    </source>
</evidence>
<evidence type="ECO:0000259" key="5">
    <source>
        <dbReference type="PROSITE" id="PS50994"/>
    </source>
</evidence>
<dbReference type="SUPFAM" id="SSF57756">
    <property type="entry name" value="Retrovirus zinc finger-like domains"/>
    <property type="match status" value="1"/>
</dbReference>
<feature type="region of interest" description="Disordered" evidence="3">
    <location>
        <begin position="538"/>
        <end position="558"/>
    </location>
</feature>